<evidence type="ECO:0000313" key="5">
    <source>
        <dbReference type="Proteomes" id="UP000784294"/>
    </source>
</evidence>
<sequence length="185" mass="19708">MQSADASCRFLLLSIQPFSVPAPLPRIAYLGQPVWIQSGRLRDNIQLASTWDAEWFSRVVSACQLTSDLDHLPSGPDTMVGEAGSRLSGGQRTRVALARALYQRADLALLDDPLSGLDTHVARQVATQCLGKRGLFAACHTARVIVMGGGSDVSGVISIGVTNYFKLNASIICLRVSDGNLANPG</sequence>
<dbReference type="AlphaFoldDB" id="A0A3S5AJT2"/>
<dbReference type="PANTHER" id="PTHR24223">
    <property type="entry name" value="ATP-BINDING CASSETTE SUB-FAMILY C"/>
    <property type="match status" value="1"/>
</dbReference>
<dbReference type="OrthoDB" id="6500128at2759"/>
<comment type="caution">
    <text evidence="4">The sequence shown here is derived from an EMBL/GenBank/DDBJ whole genome shotgun (WGS) entry which is preliminary data.</text>
</comment>
<gene>
    <name evidence="4" type="ORF">PXEA_LOCUS15401</name>
</gene>
<dbReference type="GO" id="GO:0016020">
    <property type="term" value="C:membrane"/>
    <property type="evidence" value="ECO:0007669"/>
    <property type="project" value="TreeGrafter"/>
</dbReference>
<dbReference type="Gene3D" id="3.40.50.300">
    <property type="entry name" value="P-loop containing nucleotide triphosphate hydrolases"/>
    <property type="match status" value="1"/>
</dbReference>
<dbReference type="GO" id="GO:0042626">
    <property type="term" value="F:ATPase-coupled transmembrane transporter activity"/>
    <property type="evidence" value="ECO:0007669"/>
    <property type="project" value="TreeGrafter"/>
</dbReference>
<feature type="domain" description="ABC transporter" evidence="3">
    <location>
        <begin position="26"/>
        <end position="114"/>
    </location>
</feature>
<evidence type="ECO:0000256" key="2">
    <source>
        <dbReference type="ARBA" id="ARBA00022840"/>
    </source>
</evidence>
<dbReference type="InterPro" id="IPR003439">
    <property type="entry name" value="ABC_transporter-like_ATP-bd"/>
</dbReference>
<keyword evidence="5" id="KW-1185">Reference proteome</keyword>
<proteinExistence type="predicted"/>
<organism evidence="4 5">
    <name type="scientific">Protopolystoma xenopodis</name>
    <dbReference type="NCBI Taxonomy" id="117903"/>
    <lineage>
        <taxon>Eukaryota</taxon>
        <taxon>Metazoa</taxon>
        <taxon>Spiralia</taxon>
        <taxon>Lophotrochozoa</taxon>
        <taxon>Platyhelminthes</taxon>
        <taxon>Monogenea</taxon>
        <taxon>Polyopisthocotylea</taxon>
        <taxon>Polystomatidea</taxon>
        <taxon>Polystomatidae</taxon>
        <taxon>Protopolystoma</taxon>
    </lineage>
</organism>
<dbReference type="InterPro" id="IPR050173">
    <property type="entry name" value="ABC_transporter_C-like"/>
</dbReference>
<accession>A0A3S5AJT2</accession>
<evidence type="ECO:0000259" key="3">
    <source>
        <dbReference type="Pfam" id="PF00005"/>
    </source>
</evidence>
<keyword evidence="1" id="KW-0547">Nucleotide-binding</keyword>
<keyword evidence="2" id="KW-0067">ATP-binding</keyword>
<reference evidence="4" key="1">
    <citation type="submission" date="2018-11" db="EMBL/GenBank/DDBJ databases">
        <authorList>
            <consortium name="Pathogen Informatics"/>
        </authorList>
    </citation>
    <scope>NUCLEOTIDE SEQUENCE</scope>
</reference>
<dbReference type="GO" id="GO:0005524">
    <property type="term" value="F:ATP binding"/>
    <property type="evidence" value="ECO:0007669"/>
    <property type="project" value="UniProtKB-KW"/>
</dbReference>
<dbReference type="PANTHER" id="PTHR24223:SF273">
    <property type="entry name" value="MULTIDRUG RESISTANCE PROTEIN E"/>
    <property type="match status" value="1"/>
</dbReference>
<dbReference type="EMBL" id="CAAALY010053990">
    <property type="protein sequence ID" value="VEL21961.1"/>
    <property type="molecule type" value="Genomic_DNA"/>
</dbReference>
<evidence type="ECO:0000256" key="1">
    <source>
        <dbReference type="ARBA" id="ARBA00022741"/>
    </source>
</evidence>
<dbReference type="GO" id="GO:0016887">
    <property type="term" value="F:ATP hydrolysis activity"/>
    <property type="evidence" value="ECO:0007669"/>
    <property type="project" value="InterPro"/>
</dbReference>
<name>A0A3S5AJT2_9PLAT</name>
<evidence type="ECO:0000313" key="4">
    <source>
        <dbReference type="EMBL" id="VEL21961.1"/>
    </source>
</evidence>
<dbReference type="SUPFAM" id="SSF52540">
    <property type="entry name" value="P-loop containing nucleoside triphosphate hydrolases"/>
    <property type="match status" value="1"/>
</dbReference>
<protein>
    <recommendedName>
        <fullName evidence="3">ABC transporter domain-containing protein</fullName>
    </recommendedName>
</protein>
<dbReference type="Proteomes" id="UP000784294">
    <property type="component" value="Unassembled WGS sequence"/>
</dbReference>
<dbReference type="InterPro" id="IPR027417">
    <property type="entry name" value="P-loop_NTPase"/>
</dbReference>
<dbReference type="Pfam" id="PF00005">
    <property type="entry name" value="ABC_tran"/>
    <property type="match status" value="1"/>
</dbReference>